<dbReference type="Pfam" id="PF00903">
    <property type="entry name" value="Glyoxalase"/>
    <property type="match status" value="1"/>
</dbReference>
<dbReference type="InterPro" id="IPR037523">
    <property type="entry name" value="VOC_core"/>
</dbReference>
<sequence>MHIKKTYFRMYVNDLDEVLPFYEKLFGMHPDTRFNYPEMHLELASIGDFLFVAGKREDLKPFSKTKVTFMVDSLDDFLIYFKQNHFEIIREPRKVPTGKNVTVRHPDGLIAEYVEHQSS</sequence>
<dbReference type="Proteomes" id="UP001203004">
    <property type="component" value="Unassembled WGS sequence"/>
</dbReference>
<dbReference type="InterPro" id="IPR004360">
    <property type="entry name" value="Glyas_Fos-R_dOase_dom"/>
</dbReference>
<dbReference type="PROSITE" id="PS51819">
    <property type="entry name" value="VOC"/>
    <property type="match status" value="1"/>
</dbReference>
<evidence type="ECO:0000313" key="3">
    <source>
        <dbReference type="Proteomes" id="UP001203004"/>
    </source>
</evidence>
<dbReference type="Gene3D" id="3.10.180.10">
    <property type="entry name" value="2,3-Dihydroxybiphenyl 1,2-Dioxygenase, domain 1"/>
    <property type="match status" value="1"/>
</dbReference>
<organism evidence="2 3">
    <name type="scientific">Sporolactobacillus mangiferae</name>
    <dbReference type="NCBI Taxonomy" id="2940498"/>
    <lineage>
        <taxon>Bacteria</taxon>
        <taxon>Bacillati</taxon>
        <taxon>Bacillota</taxon>
        <taxon>Bacilli</taxon>
        <taxon>Bacillales</taxon>
        <taxon>Sporolactobacillaceae</taxon>
        <taxon>Sporolactobacillus</taxon>
    </lineage>
</organism>
<gene>
    <name evidence="2" type="ORF">M3N64_08410</name>
</gene>
<accession>A0ABT0MAT6</accession>
<proteinExistence type="predicted"/>
<evidence type="ECO:0000313" key="2">
    <source>
        <dbReference type="EMBL" id="MCL1631970.1"/>
    </source>
</evidence>
<keyword evidence="3" id="KW-1185">Reference proteome</keyword>
<dbReference type="EMBL" id="JAMAST010000008">
    <property type="protein sequence ID" value="MCL1631970.1"/>
    <property type="molecule type" value="Genomic_DNA"/>
</dbReference>
<protein>
    <submittedName>
        <fullName evidence="2">VOC family protein</fullName>
    </submittedName>
</protein>
<comment type="caution">
    <text evidence="2">The sequence shown here is derived from an EMBL/GenBank/DDBJ whole genome shotgun (WGS) entry which is preliminary data.</text>
</comment>
<feature type="domain" description="VOC" evidence="1">
    <location>
        <begin position="4"/>
        <end position="116"/>
    </location>
</feature>
<evidence type="ECO:0000259" key="1">
    <source>
        <dbReference type="PROSITE" id="PS51819"/>
    </source>
</evidence>
<dbReference type="SUPFAM" id="SSF54593">
    <property type="entry name" value="Glyoxalase/Bleomycin resistance protein/Dihydroxybiphenyl dioxygenase"/>
    <property type="match status" value="1"/>
</dbReference>
<reference evidence="2 3" key="1">
    <citation type="submission" date="2022-05" db="EMBL/GenBank/DDBJ databases">
        <title>Sporolactobacillus sp nov CPB3-1, isolated from tree bark (Mangifera indica L.).</title>
        <authorList>
            <person name="Phuengjayaem S."/>
            <person name="Tanasupawat S."/>
        </authorList>
    </citation>
    <scope>NUCLEOTIDE SEQUENCE [LARGE SCALE GENOMIC DNA]</scope>
    <source>
        <strain evidence="2 3">CPB3-1</strain>
    </source>
</reference>
<dbReference type="InterPro" id="IPR029068">
    <property type="entry name" value="Glyas_Bleomycin-R_OHBP_Dase"/>
</dbReference>
<name>A0ABT0MAT6_9BACL</name>
<dbReference type="RefSeq" id="WP_249101012.1">
    <property type="nucleotide sequence ID" value="NZ_JAMAST010000008.1"/>
</dbReference>